<sequence length="166" mass="19148">MSTNKINLLIVDDEEQFLRSMTKRLEVRGFNVIAVNRGQKAIEAARKQPLDIALVDLKMPGMDGEETLKILKTKHQWLEVVILTGHGSIKSAVKCTRDGAYSYLQKPCELDELLEVLTEAYKKKLMNKMAIEQKRMDEIIDMAYYESPLGILRKLKELDDRYECKL</sequence>
<evidence type="ECO:0000256" key="1">
    <source>
        <dbReference type="ARBA" id="ARBA00022553"/>
    </source>
</evidence>
<evidence type="ECO:0000259" key="4">
    <source>
        <dbReference type="PROSITE" id="PS50110"/>
    </source>
</evidence>
<dbReference type="Pfam" id="PF00072">
    <property type="entry name" value="Response_reg"/>
    <property type="match status" value="1"/>
</dbReference>
<accession>A0ABV6YTB0</accession>
<comment type="caution">
    <text evidence="5">The sequence shown here is derived from an EMBL/GenBank/DDBJ whole genome shotgun (WGS) entry which is preliminary data.</text>
</comment>
<keyword evidence="6" id="KW-1185">Reference proteome</keyword>
<dbReference type="SUPFAM" id="SSF52172">
    <property type="entry name" value="CheY-like"/>
    <property type="match status" value="1"/>
</dbReference>
<dbReference type="Proteomes" id="UP001594351">
    <property type="component" value="Unassembled WGS sequence"/>
</dbReference>
<protein>
    <submittedName>
        <fullName evidence="5">Response regulator</fullName>
    </submittedName>
</protein>
<keyword evidence="1 3" id="KW-0597">Phosphoprotein</keyword>
<dbReference type="InterPro" id="IPR001789">
    <property type="entry name" value="Sig_transdc_resp-reg_receiver"/>
</dbReference>
<feature type="modified residue" description="4-aspartylphosphate" evidence="3">
    <location>
        <position position="56"/>
    </location>
</feature>
<feature type="domain" description="Response regulatory" evidence="4">
    <location>
        <begin position="7"/>
        <end position="121"/>
    </location>
</feature>
<reference evidence="5 6" key="1">
    <citation type="submission" date="2024-09" db="EMBL/GenBank/DDBJ databases">
        <title>Laminarin stimulates single cell rates of sulfate reduction while oxygen inhibits transcriptomic activity in coastal marine sediment.</title>
        <authorList>
            <person name="Lindsay M."/>
            <person name="Orcutt B."/>
            <person name="Emerson D."/>
            <person name="Stepanauskas R."/>
            <person name="D'Angelo T."/>
        </authorList>
    </citation>
    <scope>NUCLEOTIDE SEQUENCE [LARGE SCALE GENOMIC DNA]</scope>
    <source>
        <strain evidence="5">SAG AM-311-K15</strain>
    </source>
</reference>
<organism evidence="5 6">
    <name type="scientific">candidate division CSSED10-310 bacterium</name>
    <dbReference type="NCBI Taxonomy" id="2855610"/>
    <lineage>
        <taxon>Bacteria</taxon>
        <taxon>Bacteria division CSSED10-310</taxon>
    </lineage>
</organism>
<proteinExistence type="predicted"/>
<dbReference type="PANTHER" id="PTHR44591">
    <property type="entry name" value="STRESS RESPONSE REGULATOR PROTEIN 1"/>
    <property type="match status" value="1"/>
</dbReference>
<dbReference type="InterPro" id="IPR011006">
    <property type="entry name" value="CheY-like_superfamily"/>
</dbReference>
<gene>
    <name evidence="5" type="ORF">ACFL27_03895</name>
</gene>
<name>A0ABV6YTB0_UNCC1</name>
<dbReference type="EMBL" id="JBHPBY010000033">
    <property type="protein sequence ID" value="MFC1849331.1"/>
    <property type="molecule type" value="Genomic_DNA"/>
</dbReference>
<evidence type="ECO:0000313" key="5">
    <source>
        <dbReference type="EMBL" id="MFC1849331.1"/>
    </source>
</evidence>
<dbReference type="PROSITE" id="PS50110">
    <property type="entry name" value="RESPONSE_REGULATORY"/>
    <property type="match status" value="1"/>
</dbReference>
<evidence type="ECO:0000256" key="2">
    <source>
        <dbReference type="ARBA" id="ARBA00023012"/>
    </source>
</evidence>
<dbReference type="Gene3D" id="3.40.50.2300">
    <property type="match status" value="1"/>
</dbReference>
<dbReference type="InterPro" id="IPR050595">
    <property type="entry name" value="Bact_response_regulator"/>
</dbReference>
<evidence type="ECO:0000313" key="6">
    <source>
        <dbReference type="Proteomes" id="UP001594351"/>
    </source>
</evidence>
<keyword evidence="2" id="KW-0902">Two-component regulatory system</keyword>
<dbReference type="SMART" id="SM00448">
    <property type="entry name" value="REC"/>
    <property type="match status" value="1"/>
</dbReference>
<dbReference type="PANTHER" id="PTHR44591:SF14">
    <property type="entry name" value="PROTEIN PILG"/>
    <property type="match status" value="1"/>
</dbReference>
<evidence type="ECO:0000256" key="3">
    <source>
        <dbReference type="PROSITE-ProRule" id="PRU00169"/>
    </source>
</evidence>